<dbReference type="PANTHER" id="PTHR19290">
    <property type="entry name" value="BASIC HELIX-LOOP-HELIX PROTEIN NEUROGENIN-RELATED"/>
    <property type="match status" value="1"/>
</dbReference>
<dbReference type="PANTHER" id="PTHR19290:SF147">
    <property type="entry name" value="HELIX-LOOP-HELIX PROTEIN DELILAH"/>
    <property type="match status" value="1"/>
</dbReference>
<dbReference type="SMART" id="SM00353">
    <property type="entry name" value="HLH"/>
    <property type="match status" value="1"/>
</dbReference>
<accession>A0AAE1U2U2</accession>
<organism evidence="3 4">
    <name type="scientific">Petrolisthes manimaculis</name>
    <dbReference type="NCBI Taxonomy" id="1843537"/>
    <lineage>
        <taxon>Eukaryota</taxon>
        <taxon>Metazoa</taxon>
        <taxon>Ecdysozoa</taxon>
        <taxon>Arthropoda</taxon>
        <taxon>Crustacea</taxon>
        <taxon>Multicrustacea</taxon>
        <taxon>Malacostraca</taxon>
        <taxon>Eumalacostraca</taxon>
        <taxon>Eucarida</taxon>
        <taxon>Decapoda</taxon>
        <taxon>Pleocyemata</taxon>
        <taxon>Anomura</taxon>
        <taxon>Galatheoidea</taxon>
        <taxon>Porcellanidae</taxon>
        <taxon>Petrolisthes</taxon>
    </lineage>
</organism>
<dbReference type="AlphaFoldDB" id="A0AAE1U2U2"/>
<dbReference type="GO" id="GO:0045944">
    <property type="term" value="P:positive regulation of transcription by RNA polymerase II"/>
    <property type="evidence" value="ECO:0007669"/>
    <property type="project" value="TreeGrafter"/>
</dbReference>
<dbReference type="Pfam" id="PF00010">
    <property type="entry name" value="HLH"/>
    <property type="match status" value="1"/>
</dbReference>
<evidence type="ECO:0000256" key="1">
    <source>
        <dbReference type="SAM" id="MobiDB-lite"/>
    </source>
</evidence>
<keyword evidence="4" id="KW-1185">Reference proteome</keyword>
<dbReference type="CDD" id="cd11431">
    <property type="entry name" value="bHLH_TS_taxi_Dei"/>
    <property type="match status" value="1"/>
</dbReference>
<proteinExistence type="predicted"/>
<dbReference type="GO" id="GO:0005634">
    <property type="term" value="C:nucleus"/>
    <property type="evidence" value="ECO:0007669"/>
    <property type="project" value="TreeGrafter"/>
</dbReference>
<feature type="compositionally biased region" description="Basic and acidic residues" evidence="1">
    <location>
        <begin position="72"/>
        <end position="83"/>
    </location>
</feature>
<evidence type="ECO:0000313" key="3">
    <source>
        <dbReference type="EMBL" id="KAK4304130.1"/>
    </source>
</evidence>
<dbReference type="GO" id="GO:0046983">
    <property type="term" value="F:protein dimerization activity"/>
    <property type="evidence" value="ECO:0007669"/>
    <property type="project" value="InterPro"/>
</dbReference>
<feature type="compositionally biased region" description="Low complexity" evidence="1">
    <location>
        <begin position="15"/>
        <end position="55"/>
    </location>
</feature>
<dbReference type="Gene3D" id="4.10.280.10">
    <property type="entry name" value="Helix-loop-helix DNA-binding domain"/>
    <property type="match status" value="1"/>
</dbReference>
<dbReference type="GO" id="GO:0070888">
    <property type="term" value="F:E-box binding"/>
    <property type="evidence" value="ECO:0007669"/>
    <property type="project" value="TreeGrafter"/>
</dbReference>
<feature type="compositionally biased region" description="Basic and acidic residues" evidence="1">
    <location>
        <begin position="1"/>
        <end position="14"/>
    </location>
</feature>
<evidence type="ECO:0000259" key="2">
    <source>
        <dbReference type="PROSITE" id="PS50888"/>
    </source>
</evidence>
<name>A0AAE1U2U2_9EUCA</name>
<feature type="region of interest" description="Disordered" evidence="1">
    <location>
        <begin position="1"/>
        <end position="108"/>
    </location>
</feature>
<protein>
    <recommendedName>
        <fullName evidence="2">BHLH domain-containing protein</fullName>
    </recommendedName>
</protein>
<reference evidence="3" key="1">
    <citation type="submission" date="2023-11" db="EMBL/GenBank/DDBJ databases">
        <title>Genome assemblies of two species of porcelain crab, Petrolisthes cinctipes and Petrolisthes manimaculis (Anomura: Porcellanidae).</title>
        <authorList>
            <person name="Angst P."/>
        </authorList>
    </citation>
    <scope>NUCLEOTIDE SEQUENCE</scope>
    <source>
        <strain evidence="3">PB745_02</strain>
        <tissue evidence="3">Gill</tissue>
    </source>
</reference>
<feature type="domain" description="BHLH" evidence="2">
    <location>
        <begin position="100"/>
        <end position="156"/>
    </location>
</feature>
<comment type="caution">
    <text evidence="3">The sequence shown here is derived from an EMBL/GenBank/DDBJ whole genome shotgun (WGS) entry which is preliminary data.</text>
</comment>
<dbReference type="InterPro" id="IPR011598">
    <property type="entry name" value="bHLH_dom"/>
</dbReference>
<feature type="compositionally biased region" description="Polar residues" evidence="1">
    <location>
        <begin position="203"/>
        <end position="214"/>
    </location>
</feature>
<feature type="region of interest" description="Disordered" evidence="1">
    <location>
        <begin position="194"/>
        <end position="216"/>
    </location>
</feature>
<evidence type="ECO:0000313" key="4">
    <source>
        <dbReference type="Proteomes" id="UP001292094"/>
    </source>
</evidence>
<dbReference type="GO" id="GO:0009653">
    <property type="term" value="P:anatomical structure morphogenesis"/>
    <property type="evidence" value="ECO:0007669"/>
    <property type="project" value="TreeGrafter"/>
</dbReference>
<dbReference type="InterPro" id="IPR050359">
    <property type="entry name" value="bHLH_transcription_factors"/>
</dbReference>
<dbReference type="Proteomes" id="UP001292094">
    <property type="component" value="Unassembled WGS sequence"/>
</dbReference>
<dbReference type="PROSITE" id="PS50888">
    <property type="entry name" value="BHLH"/>
    <property type="match status" value="1"/>
</dbReference>
<sequence length="300" mass="33665">MEATETHPGRDNKTFTDTNNNNNNNNNNGGETNSNKNNNRHNNNNNINNSSSSSSRSEEKYGLRPRTIIKRLQQERTKQDVPMKRPPTKSKSRPAPLSKYRRKTANARERHRMREINNAFESLRRVLPEAAEVKASTSTITKIMTLRLAVEYIKALSYVLKDDTHTDLSSLESSLHDSIQSSLLQSCLQHHHHSLQQHHLQKTLPSQHQGASYTHHQRPLQMLGHCATPDLVSASSSPSTVRGSVSSTSDLEELLSDDSGLLEETFDVFHDLPVLTSADPFDILLAAERDSLAFPAELCN</sequence>
<dbReference type="EMBL" id="JAWZYT010002474">
    <property type="protein sequence ID" value="KAK4304130.1"/>
    <property type="molecule type" value="Genomic_DNA"/>
</dbReference>
<dbReference type="GO" id="GO:0003700">
    <property type="term" value="F:DNA-binding transcription factor activity"/>
    <property type="evidence" value="ECO:0007669"/>
    <property type="project" value="TreeGrafter"/>
</dbReference>
<dbReference type="InterPro" id="IPR036638">
    <property type="entry name" value="HLH_DNA-bd_sf"/>
</dbReference>
<dbReference type="SUPFAM" id="SSF47459">
    <property type="entry name" value="HLH, helix-loop-helix DNA-binding domain"/>
    <property type="match status" value="1"/>
</dbReference>
<gene>
    <name evidence="3" type="ORF">Pmani_023911</name>
</gene>